<sequence length="398" mass="43021">MQGGEELRIVLLGKTGVGKSAVGNTILGEKVFKTECSQKSATKICQRAEIVIDGRRIVVIDTPGFFDTEMSEKDLKQEIISCLVQCAPGPHVFILVLKVERYTKENQQTVEKLLELLSGDVVHHMVLLFTYGDELDDNMTIQDFINKSDNEGSNSGKQSLKGLAERCGNRVHVIDNKHWKENSRETQANPPPWFGVLLNDADSAEVEYHNTSEQEQCRECQSNPLQLTLLMKSIKMILSKNNGQAYSNETLKAIGEVINKAVNRTSAEGNTDRTQLAEIMRRVTNMLMEILSGVTGGVLLRVLLGGTGSLAAAAAIPYLIRKLISMKTQQHPQAGGPPVQTEDVGAGAAAGVDVVAGISMKIKTSALAAARTEEETAVLGAEATASIEADIVKASPGH</sequence>
<evidence type="ECO:0000256" key="1">
    <source>
        <dbReference type="ARBA" id="ARBA00008535"/>
    </source>
</evidence>
<dbReference type="PANTHER" id="PTHR10903:SF62">
    <property type="entry name" value="GTPASE IMAP FAMILY MEMBER 4-LIKE-RELATED"/>
    <property type="match status" value="1"/>
</dbReference>
<accession>A0A8B9I100</accession>
<keyword evidence="4" id="KW-0472">Membrane</keyword>
<protein>
    <recommendedName>
        <fullName evidence="5">AIG1-type G domain-containing protein</fullName>
    </recommendedName>
</protein>
<dbReference type="PROSITE" id="PS51720">
    <property type="entry name" value="G_AIG1"/>
    <property type="match status" value="1"/>
</dbReference>
<dbReference type="InterPro" id="IPR006703">
    <property type="entry name" value="G_AIG1"/>
</dbReference>
<dbReference type="AlphaFoldDB" id="A0A8B9I100"/>
<proteinExistence type="inferred from homology"/>
<dbReference type="InterPro" id="IPR027417">
    <property type="entry name" value="P-loop_NTPase"/>
</dbReference>
<evidence type="ECO:0000256" key="2">
    <source>
        <dbReference type="ARBA" id="ARBA00022741"/>
    </source>
</evidence>
<dbReference type="Gene3D" id="3.40.50.300">
    <property type="entry name" value="P-loop containing nucleotide triphosphate hydrolases"/>
    <property type="match status" value="1"/>
</dbReference>
<dbReference type="Proteomes" id="UP000694621">
    <property type="component" value="Unplaced"/>
</dbReference>
<keyword evidence="3" id="KW-0342">GTP-binding</keyword>
<dbReference type="FunFam" id="3.40.50.300:FF:000366">
    <property type="entry name" value="GTPase, IMAP family member 2"/>
    <property type="match status" value="1"/>
</dbReference>
<dbReference type="CDD" id="cd01852">
    <property type="entry name" value="AIG1"/>
    <property type="match status" value="1"/>
</dbReference>
<dbReference type="PANTHER" id="PTHR10903">
    <property type="entry name" value="GTPASE, IMAP FAMILY MEMBER-RELATED"/>
    <property type="match status" value="1"/>
</dbReference>
<organism evidence="6 7">
    <name type="scientific">Astyanax mexicanus</name>
    <name type="common">Blind cave fish</name>
    <name type="synonym">Astyanax fasciatus mexicanus</name>
    <dbReference type="NCBI Taxonomy" id="7994"/>
    <lineage>
        <taxon>Eukaryota</taxon>
        <taxon>Metazoa</taxon>
        <taxon>Chordata</taxon>
        <taxon>Craniata</taxon>
        <taxon>Vertebrata</taxon>
        <taxon>Euteleostomi</taxon>
        <taxon>Actinopterygii</taxon>
        <taxon>Neopterygii</taxon>
        <taxon>Teleostei</taxon>
        <taxon>Ostariophysi</taxon>
        <taxon>Characiformes</taxon>
        <taxon>Characoidei</taxon>
        <taxon>Acestrorhamphidae</taxon>
        <taxon>Acestrorhamphinae</taxon>
        <taxon>Astyanax</taxon>
    </lineage>
</organism>
<feature type="domain" description="AIG1-type G" evidence="5">
    <location>
        <begin position="4"/>
        <end position="224"/>
    </location>
</feature>
<evidence type="ECO:0000313" key="6">
    <source>
        <dbReference type="Ensembl" id="ENSAMXP00005018540.1"/>
    </source>
</evidence>
<dbReference type="SUPFAM" id="SSF52540">
    <property type="entry name" value="P-loop containing nucleoside triphosphate hydrolases"/>
    <property type="match status" value="1"/>
</dbReference>
<name>A0A8B9I100_ASTMX</name>
<evidence type="ECO:0000256" key="3">
    <source>
        <dbReference type="ARBA" id="ARBA00023134"/>
    </source>
</evidence>
<keyword evidence="4" id="KW-0812">Transmembrane</keyword>
<dbReference type="Ensembl" id="ENSAMXT00005020487.1">
    <property type="protein sequence ID" value="ENSAMXP00005018540.1"/>
    <property type="gene ID" value="ENSAMXG00005009659.1"/>
</dbReference>
<dbReference type="GO" id="GO:0005525">
    <property type="term" value="F:GTP binding"/>
    <property type="evidence" value="ECO:0007669"/>
    <property type="project" value="UniProtKB-KW"/>
</dbReference>
<keyword evidence="4" id="KW-1133">Transmembrane helix</keyword>
<keyword evidence="2" id="KW-0547">Nucleotide-binding</keyword>
<dbReference type="InterPro" id="IPR045058">
    <property type="entry name" value="GIMA/IAN/Toc"/>
</dbReference>
<evidence type="ECO:0000256" key="4">
    <source>
        <dbReference type="SAM" id="Phobius"/>
    </source>
</evidence>
<reference evidence="6" key="1">
    <citation type="submission" date="2025-08" db="UniProtKB">
        <authorList>
            <consortium name="Ensembl"/>
        </authorList>
    </citation>
    <scope>IDENTIFICATION</scope>
</reference>
<feature type="transmembrane region" description="Helical" evidence="4">
    <location>
        <begin position="298"/>
        <end position="320"/>
    </location>
</feature>
<evidence type="ECO:0000313" key="7">
    <source>
        <dbReference type="Proteomes" id="UP000694621"/>
    </source>
</evidence>
<evidence type="ECO:0000259" key="5">
    <source>
        <dbReference type="PROSITE" id="PS51720"/>
    </source>
</evidence>
<dbReference type="Pfam" id="PF04548">
    <property type="entry name" value="AIG1"/>
    <property type="match status" value="1"/>
</dbReference>
<comment type="similarity">
    <text evidence="1">Belongs to the TRAFAC class TrmE-Era-EngA-EngB-Septin-like GTPase superfamily. AIG1/Toc34/Toc159-like paraseptin GTPase family. IAN subfamily.</text>
</comment>